<evidence type="ECO:0000313" key="4">
    <source>
        <dbReference type="Proteomes" id="UP000433071"/>
    </source>
</evidence>
<evidence type="ECO:0000256" key="2">
    <source>
        <dbReference type="ARBA" id="ARBA00022679"/>
    </source>
</evidence>
<dbReference type="PANTHER" id="PTHR40048:SF1">
    <property type="entry name" value="RHAMNOSYL O-METHYLTRANSFERASE"/>
    <property type="match status" value="1"/>
</dbReference>
<dbReference type="SUPFAM" id="SSF53335">
    <property type="entry name" value="S-adenosyl-L-methionine-dependent methyltransferases"/>
    <property type="match status" value="1"/>
</dbReference>
<organism evidence="3 4">
    <name type="scientific">Agromyces bracchium</name>
    <dbReference type="NCBI Taxonomy" id="88376"/>
    <lineage>
        <taxon>Bacteria</taxon>
        <taxon>Bacillati</taxon>
        <taxon>Actinomycetota</taxon>
        <taxon>Actinomycetes</taxon>
        <taxon>Micrococcales</taxon>
        <taxon>Microbacteriaceae</taxon>
        <taxon>Agromyces</taxon>
    </lineage>
</organism>
<evidence type="ECO:0000256" key="1">
    <source>
        <dbReference type="ARBA" id="ARBA00022603"/>
    </source>
</evidence>
<name>A0A6I3M2T6_9MICO</name>
<dbReference type="GO" id="GO:0008168">
    <property type="term" value="F:methyltransferase activity"/>
    <property type="evidence" value="ECO:0007669"/>
    <property type="project" value="UniProtKB-KW"/>
</dbReference>
<dbReference type="Proteomes" id="UP000433071">
    <property type="component" value="Unassembled WGS sequence"/>
</dbReference>
<dbReference type="Gene3D" id="3.40.50.150">
    <property type="entry name" value="Vaccinia Virus protein VP39"/>
    <property type="match status" value="1"/>
</dbReference>
<dbReference type="InterPro" id="IPR029063">
    <property type="entry name" value="SAM-dependent_MTases_sf"/>
</dbReference>
<dbReference type="GO" id="GO:0071770">
    <property type="term" value="P:DIM/DIP cell wall layer assembly"/>
    <property type="evidence" value="ECO:0007669"/>
    <property type="project" value="TreeGrafter"/>
</dbReference>
<keyword evidence="2 3" id="KW-0808">Transferase</keyword>
<dbReference type="RefSeq" id="WP_155051954.1">
    <property type="nucleotide sequence ID" value="NZ_BAAAIB010000002.1"/>
</dbReference>
<reference evidence="3 4" key="1">
    <citation type="submission" date="2019-11" db="EMBL/GenBank/DDBJ databases">
        <title>Agromyces kandeliae sp. nov., isolated from mangrove soil.</title>
        <authorList>
            <person name="Wang R."/>
        </authorList>
    </citation>
    <scope>NUCLEOTIDE SEQUENCE [LARGE SCALE GENOMIC DNA]</scope>
    <source>
        <strain evidence="3 4">JCM 11433</strain>
    </source>
</reference>
<dbReference type="EMBL" id="WMLB01000023">
    <property type="protein sequence ID" value="MTH68910.1"/>
    <property type="molecule type" value="Genomic_DNA"/>
</dbReference>
<dbReference type="PANTHER" id="PTHR40048">
    <property type="entry name" value="RHAMNOSYL O-METHYLTRANSFERASE"/>
    <property type="match status" value="1"/>
</dbReference>
<dbReference type="GO" id="GO:0005886">
    <property type="term" value="C:plasma membrane"/>
    <property type="evidence" value="ECO:0007669"/>
    <property type="project" value="TreeGrafter"/>
</dbReference>
<sequence>MTQLRSTSAFEPWRIAEAFWEPQVLVDSAWHRHAPFAFWLVGALRPRRFVELGTHNGFSFFTVCEALQRFEVPDASATAVDTWLGDDQAGYYGPEVHRSVEAIARERYPGIARLERSTFDEAAVGVPAGSIDLLHIDGRHGYDDVAHDFETWSPKLTERAVVVFHDTSERTEGFGVWRFWAEVAERHPSFAFVHGHGLGVLAVGDDVPSEVLEFIDVARAEPDAVEAWFAERGEAVARAHAAAAARAAEDARRAAEIAALTAENATLRARLDAAAEERRHILASTSWRITAPARAAGALARRLRRPGVG</sequence>
<dbReference type="GO" id="GO:0032259">
    <property type="term" value="P:methylation"/>
    <property type="evidence" value="ECO:0007669"/>
    <property type="project" value="UniProtKB-KW"/>
</dbReference>
<evidence type="ECO:0000313" key="3">
    <source>
        <dbReference type="EMBL" id="MTH68910.1"/>
    </source>
</evidence>
<gene>
    <name evidence="3" type="ORF">GJ743_11055</name>
</gene>
<comment type="caution">
    <text evidence="3">The sequence shown here is derived from an EMBL/GenBank/DDBJ whole genome shotgun (WGS) entry which is preliminary data.</text>
</comment>
<protein>
    <submittedName>
        <fullName evidence="3">Class I SAM-dependent methyltransferase</fullName>
    </submittedName>
</protein>
<dbReference type="OrthoDB" id="6075445at2"/>
<dbReference type="AlphaFoldDB" id="A0A6I3M2T6"/>
<keyword evidence="1 3" id="KW-0489">Methyltransferase</keyword>
<keyword evidence="4" id="KW-1185">Reference proteome</keyword>
<dbReference type="Pfam" id="PF13578">
    <property type="entry name" value="Methyltransf_24"/>
    <property type="match status" value="1"/>
</dbReference>
<accession>A0A6I3M2T6</accession>
<proteinExistence type="predicted"/>